<dbReference type="AlphaFoldDB" id="A0A4P8II68"/>
<evidence type="ECO:0000256" key="2">
    <source>
        <dbReference type="ARBA" id="ARBA00023235"/>
    </source>
</evidence>
<dbReference type="EC" id="5.3.1.6" evidence="3"/>
<dbReference type="PANTHER" id="PTHR43732:SF1">
    <property type="entry name" value="RIBOSE 5-PHOSPHATE ISOMERASE"/>
    <property type="match status" value="1"/>
</dbReference>
<dbReference type="SUPFAM" id="SSF89623">
    <property type="entry name" value="Ribose/Galactose isomerase RpiB/AlsB"/>
    <property type="match status" value="1"/>
</dbReference>
<dbReference type="InterPro" id="IPR051812">
    <property type="entry name" value="SPI_LacAB/RpiB"/>
</dbReference>
<protein>
    <submittedName>
        <fullName evidence="3">Ribose 5-phosphate isomerase B</fullName>
        <ecNumber evidence="3">5.3.1.6</ecNumber>
    </submittedName>
</protein>
<keyword evidence="4" id="KW-1185">Reference proteome</keyword>
<dbReference type="Pfam" id="PF02502">
    <property type="entry name" value="LacAB_rpiB"/>
    <property type="match status" value="1"/>
</dbReference>
<dbReference type="NCBIfam" id="NF004051">
    <property type="entry name" value="PRK05571.1"/>
    <property type="match status" value="1"/>
</dbReference>
<comment type="similarity">
    <text evidence="1">Belongs to the LacAB/RpiB family.</text>
</comment>
<evidence type="ECO:0000256" key="1">
    <source>
        <dbReference type="ARBA" id="ARBA00008754"/>
    </source>
</evidence>
<dbReference type="NCBIfam" id="TIGR00689">
    <property type="entry name" value="rpiB_lacA_lacB"/>
    <property type="match status" value="1"/>
</dbReference>
<dbReference type="NCBIfam" id="TIGR01120">
    <property type="entry name" value="rpiB"/>
    <property type="match status" value="1"/>
</dbReference>
<accession>A0A4P8II68</accession>
<evidence type="ECO:0000313" key="3">
    <source>
        <dbReference type="EMBL" id="QCP36557.1"/>
    </source>
</evidence>
<dbReference type="PANTHER" id="PTHR43732">
    <property type="entry name" value="RIBOSE 5-PHOSPHATE ISOMERASE-RELATED"/>
    <property type="match status" value="1"/>
</dbReference>
<dbReference type="InterPro" id="IPR004785">
    <property type="entry name" value="RpiB"/>
</dbReference>
<dbReference type="InterPro" id="IPR036569">
    <property type="entry name" value="RpiB_LacA_LacB_sf"/>
</dbReference>
<reference evidence="3 4" key="1">
    <citation type="submission" date="2019-05" db="EMBL/GenBank/DDBJ databases">
        <title>Complete genome sequencing of Anaerostipes rhamnosivorans.</title>
        <authorList>
            <person name="Bui T.P.N."/>
            <person name="de Vos W.M."/>
        </authorList>
    </citation>
    <scope>NUCLEOTIDE SEQUENCE [LARGE SCALE GENOMIC DNA]</scope>
    <source>
        <strain evidence="3 4">1y2</strain>
    </source>
</reference>
<dbReference type="PIRSF" id="PIRSF005384">
    <property type="entry name" value="RpiB_LacA_B"/>
    <property type="match status" value="1"/>
</dbReference>
<organism evidence="3 4">
    <name type="scientific">Anaerostipes rhamnosivorans</name>
    <dbReference type="NCBI Taxonomy" id="1229621"/>
    <lineage>
        <taxon>Bacteria</taxon>
        <taxon>Bacillati</taxon>
        <taxon>Bacillota</taxon>
        <taxon>Clostridia</taxon>
        <taxon>Lachnospirales</taxon>
        <taxon>Lachnospiraceae</taxon>
        <taxon>Anaerostipes</taxon>
    </lineage>
</organism>
<evidence type="ECO:0000313" key="4">
    <source>
        <dbReference type="Proteomes" id="UP000298653"/>
    </source>
</evidence>
<dbReference type="Proteomes" id="UP000298653">
    <property type="component" value="Chromosome"/>
</dbReference>
<dbReference type="Gene3D" id="3.40.1400.10">
    <property type="entry name" value="Sugar-phosphate isomerase, RpiB/LacA/LacB"/>
    <property type="match status" value="1"/>
</dbReference>
<proteinExistence type="inferred from homology"/>
<dbReference type="RefSeq" id="WP_137329766.1">
    <property type="nucleotide sequence ID" value="NZ_CP040058.1"/>
</dbReference>
<dbReference type="InterPro" id="IPR003500">
    <property type="entry name" value="RpiB_LacA_LacB"/>
</dbReference>
<sequence>MKISLGCDEAAYDLKEAIKKHLEDAGHEVVDNGVGPGEVELYPDVAVRTCEKVTSQECDRGILVCGTGIGMAMTANKVPGIRAAVCHDPFSTERSILSNDGNVMCMGARVIAPQLALYLLDIWMGLTFKDGPSTEKVERITYYEKQFSK</sequence>
<keyword evidence="2 3" id="KW-0413">Isomerase</keyword>
<dbReference type="OrthoDB" id="1778624at2"/>
<dbReference type="KEGG" id="arf:AR1Y2_3103"/>
<dbReference type="GO" id="GO:0005975">
    <property type="term" value="P:carbohydrate metabolic process"/>
    <property type="evidence" value="ECO:0007669"/>
    <property type="project" value="InterPro"/>
</dbReference>
<gene>
    <name evidence="3" type="ORF">AR1Y2_3103</name>
</gene>
<dbReference type="GO" id="GO:0004751">
    <property type="term" value="F:ribose-5-phosphate isomerase activity"/>
    <property type="evidence" value="ECO:0007669"/>
    <property type="project" value="UniProtKB-EC"/>
</dbReference>
<dbReference type="EMBL" id="CP040058">
    <property type="protein sequence ID" value="QCP36557.1"/>
    <property type="molecule type" value="Genomic_DNA"/>
</dbReference>
<name>A0A4P8II68_9FIRM</name>